<evidence type="ECO:0000313" key="3">
    <source>
        <dbReference type="Proteomes" id="UP000694388"/>
    </source>
</evidence>
<dbReference type="AlphaFoldDB" id="A0A8C4QQT1"/>
<name>A0A8C4QQT1_EPTBU</name>
<reference evidence="2" key="1">
    <citation type="submission" date="2025-08" db="UniProtKB">
        <authorList>
            <consortium name="Ensembl"/>
        </authorList>
    </citation>
    <scope>IDENTIFICATION</scope>
</reference>
<keyword evidence="3" id="KW-1185">Reference proteome</keyword>
<proteinExistence type="predicted"/>
<sequence length="72" mass="7936">MMSHLGSNPDPAINCHPGRQKYFDSADYFMAQYKLKKEQSQGLVSEATGDHVLTPQNLPHAKSSTGENKCAQ</sequence>
<accession>A0A8C4QQT1</accession>
<dbReference type="Ensembl" id="ENSEBUT00000019683.1">
    <property type="protein sequence ID" value="ENSEBUP00000019108.1"/>
    <property type="gene ID" value="ENSEBUG00000011905.1"/>
</dbReference>
<protein>
    <submittedName>
        <fullName evidence="2">Uncharacterized protein</fullName>
    </submittedName>
</protein>
<feature type="compositionally biased region" description="Polar residues" evidence="1">
    <location>
        <begin position="54"/>
        <end position="72"/>
    </location>
</feature>
<organism evidence="2 3">
    <name type="scientific">Eptatretus burgeri</name>
    <name type="common">Inshore hagfish</name>
    <dbReference type="NCBI Taxonomy" id="7764"/>
    <lineage>
        <taxon>Eukaryota</taxon>
        <taxon>Metazoa</taxon>
        <taxon>Chordata</taxon>
        <taxon>Craniata</taxon>
        <taxon>Vertebrata</taxon>
        <taxon>Cyclostomata</taxon>
        <taxon>Myxini</taxon>
        <taxon>Myxiniformes</taxon>
        <taxon>Myxinidae</taxon>
        <taxon>Eptatretinae</taxon>
        <taxon>Eptatretus</taxon>
    </lineage>
</organism>
<evidence type="ECO:0000256" key="1">
    <source>
        <dbReference type="SAM" id="MobiDB-lite"/>
    </source>
</evidence>
<feature type="region of interest" description="Disordered" evidence="1">
    <location>
        <begin position="40"/>
        <end position="72"/>
    </location>
</feature>
<reference evidence="2" key="2">
    <citation type="submission" date="2025-09" db="UniProtKB">
        <authorList>
            <consortium name="Ensembl"/>
        </authorList>
    </citation>
    <scope>IDENTIFICATION</scope>
</reference>
<evidence type="ECO:0000313" key="2">
    <source>
        <dbReference type="Ensembl" id="ENSEBUP00000019108.1"/>
    </source>
</evidence>
<dbReference type="Proteomes" id="UP000694388">
    <property type="component" value="Unplaced"/>
</dbReference>